<evidence type="ECO:0000256" key="3">
    <source>
        <dbReference type="ARBA" id="ARBA00022827"/>
    </source>
</evidence>
<feature type="domain" description="RsdA/BaiN/AoA(So)-like Rossmann fold-like" evidence="4">
    <location>
        <begin position="3"/>
        <end position="398"/>
    </location>
</feature>
<dbReference type="InterPro" id="IPR004792">
    <property type="entry name" value="BaiN-like"/>
</dbReference>
<accession>A0A644XW55</accession>
<protein>
    <recommendedName>
        <fullName evidence="7">Ferredoxin--NADP(+) reductase</fullName>
    </recommendedName>
</protein>
<dbReference type="InterPro" id="IPR023166">
    <property type="entry name" value="BaiN-like_dom_sf"/>
</dbReference>
<organism evidence="6">
    <name type="scientific">bioreactor metagenome</name>
    <dbReference type="NCBI Taxonomy" id="1076179"/>
    <lineage>
        <taxon>unclassified sequences</taxon>
        <taxon>metagenomes</taxon>
        <taxon>ecological metagenomes</taxon>
    </lineage>
</organism>
<name>A0A644XW55_9ZZZZ</name>
<evidence type="ECO:0000256" key="2">
    <source>
        <dbReference type="ARBA" id="ARBA00022630"/>
    </source>
</evidence>
<feature type="domain" description="RsdA/BaiN/AoA(So)-like insert" evidence="5">
    <location>
        <begin position="186"/>
        <end position="345"/>
    </location>
</feature>
<sequence length="401" mass="43604">MYDVIIIGGGAAGLFAAANLKTEHAILLDHSHEVGKKLLITGSGQCNLTNTLPVEAFLSHFGNKQQRNFLLPALQNLTTKILYEWFEQRGFPLIVRADGKVFPKSLDAHDVRDFLVSHSMAHIRTNMHITAITILHPGFRITTTDAAYDTRNLIIATGGMSYPRTGSDGSGYDLAKTLGHSIVPPKPALVALSIEEYPFKHLAGNSVRDAWVSLYHNEEKAAYEQRKGDVLFTHDGLSGPAILSCSRFVRKQDVIRLSLIGGANHHEAEEILLRALSAPKKLITTALKETGIISSLAQTLVDMAGIERDTTTATLDKTKRKSLANLVSALPLRVSGSKGFQSAMVTSGGVALSEVNRKSMESNLNEGLFFCGEMLDYDGESGGYNLQAAFSTAYLAVQHIR</sequence>
<evidence type="ECO:0000259" key="4">
    <source>
        <dbReference type="Pfam" id="PF03486"/>
    </source>
</evidence>
<gene>
    <name evidence="6" type="ORF">SDC9_66906</name>
</gene>
<dbReference type="Gene3D" id="3.50.50.60">
    <property type="entry name" value="FAD/NAD(P)-binding domain"/>
    <property type="match status" value="1"/>
</dbReference>
<dbReference type="EMBL" id="VSSQ01003391">
    <property type="protein sequence ID" value="MPM20476.1"/>
    <property type="molecule type" value="Genomic_DNA"/>
</dbReference>
<evidence type="ECO:0008006" key="7">
    <source>
        <dbReference type="Google" id="ProtNLM"/>
    </source>
</evidence>
<dbReference type="Pfam" id="PF03486">
    <property type="entry name" value="HI0933_like"/>
    <property type="match status" value="1"/>
</dbReference>
<keyword evidence="3" id="KW-0274">FAD</keyword>
<reference evidence="6" key="1">
    <citation type="submission" date="2019-08" db="EMBL/GenBank/DDBJ databases">
        <authorList>
            <person name="Kucharzyk K."/>
            <person name="Murdoch R.W."/>
            <person name="Higgins S."/>
            <person name="Loffler F."/>
        </authorList>
    </citation>
    <scope>NUCLEOTIDE SEQUENCE</scope>
</reference>
<dbReference type="PANTHER" id="PTHR42887">
    <property type="entry name" value="OS12G0638800 PROTEIN"/>
    <property type="match status" value="1"/>
</dbReference>
<dbReference type="NCBIfam" id="TIGR00275">
    <property type="entry name" value="aminoacetone oxidase family FAD-binding enzyme"/>
    <property type="match status" value="1"/>
</dbReference>
<dbReference type="InterPro" id="IPR057661">
    <property type="entry name" value="RsdA/BaiN/AoA(So)_Rossmann"/>
</dbReference>
<comment type="caution">
    <text evidence="6">The sequence shown here is derived from an EMBL/GenBank/DDBJ whole genome shotgun (WGS) entry which is preliminary data.</text>
</comment>
<dbReference type="Gene3D" id="2.40.30.10">
    <property type="entry name" value="Translation factors"/>
    <property type="match status" value="1"/>
</dbReference>
<dbReference type="SUPFAM" id="SSF160996">
    <property type="entry name" value="HI0933 insert domain-like"/>
    <property type="match status" value="1"/>
</dbReference>
<dbReference type="PANTHER" id="PTHR42887:SF2">
    <property type="entry name" value="OS12G0638800 PROTEIN"/>
    <property type="match status" value="1"/>
</dbReference>
<dbReference type="InterPro" id="IPR036188">
    <property type="entry name" value="FAD/NAD-bd_sf"/>
</dbReference>
<keyword evidence="2" id="KW-0285">Flavoprotein</keyword>
<dbReference type="Gene3D" id="1.10.8.260">
    <property type="entry name" value="HI0933 insert domain-like"/>
    <property type="match status" value="1"/>
</dbReference>
<evidence type="ECO:0000259" key="5">
    <source>
        <dbReference type="Pfam" id="PF22780"/>
    </source>
</evidence>
<evidence type="ECO:0000313" key="6">
    <source>
        <dbReference type="EMBL" id="MPM20476.1"/>
    </source>
</evidence>
<dbReference type="InterPro" id="IPR055178">
    <property type="entry name" value="RsdA/BaiN/AoA(So)-like_dom"/>
</dbReference>
<comment type="cofactor">
    <cofactor evidence="1">
        <name>FAD</name>
        <dbReference type="ChEBI" id="CHEBI:57692"/>
    </cofactor>
</comment>
<dbReference type="AlphaFoldDB" id="A0A644XW55"/>
<dbReference type="Pfam" id="PF22780">
    <property type="entry name" value="HI0933_like_1st"/>
    <property type="match status" value="1"/>
</dbReference>
<proteinExistence type="predicted"/>
<evidence type="ECO:0000256" key="1">
    <source>
        <dbReference type="ARBA" id="ARBA00001974"/>
    </source>
</evidence>
<dbReference type="SUPFAM" id="SSF51905">
    <property type="entry name" value="FAD/NAD(P)-binding domain"/>
    <property type="match status" value="1"/>
</dbReference>